<dbReference type="GO" id="GO:0005524">
    <property type="term" value="F:ATP binding"/>
    <property type="evidence" value="ECO:0007669"/>
    <property type="project" value="InterPro"/>
</dbReference>
<dbReference type="AlphaFoldDB" id="A0A6N2YST2"/>
<dbReference type="GO" id="GO:0046872">
    <property type="term" value="F:metal ion binding"/>
    <property type="evidence" value="ECO:0007669"/>
    <property type="project" value="UniProtKB-KW"/>
</dbReference>
<keyword evidence="5" id="KW-0030">Aminoacyl-tRNA synthetase</keyword>
<dbReference type="GO" id="GO:0004812">
    <property type="term" value="F:aminoacyl-tRNA ligase activity"/>
    <property type="evidence" value="ECO:0007669"/>
    <property type="project" value="UniProtKB-KW"/>
</dbReference>
<evidence type="ECO:0000256" key="1">
    <source>
        <dbReference type="ARBA" id="ARBA00001947"/>
    </source>
</evidence>
<dbReference type="Gene3D" id="2.40.30.130">
    <property type="match status" value="1"/>
</dbReference>
<keyword evidence="3" id="KW-0862">Zinc</keyword>
<name>A0A6N2YST2_9ENTR</name>
<dbReference type="Gene3D" id="3.30.980.10">
    <property type="entry name" value="Threonyl-trna Synthetase, Chain A, domain 2"/>
    <property type="match status" value="1"/>
</dbReference>
<evidence type="ECO:0000313" key="5">
    <source>
        <dbReference type="EMBL" id="VYT69959.1"/>
    </source>
</evidence>
<dbReference type="SUPFAM" id="SSF50447">
    <property type="entry name" value="Translation proteins"/>
    <property type="match status" value="1"/>
</dbReference>
<keyword evidence="2" id="KW-0479">Metal-binding</keyword>
<evidence type="ECO:0000259" key="4">
    <source>
        <dbReference type="Pfam" id="PF07973"/>
    </source>
</evidence>
<keyword evidence="5" id="KW-0436">Ligase</keyword>
<accession>A0A6N2YST2</accession>
<dbReference type="InterPro" id="IPR051335">
    <property type="entry name" value="Alanyl-tRNA_Editing_Enzymes"/>
</dbReference>
<sequence length="207" mass="22122">MTERLYYTSDATEGTARVLSCLSDADGRYAITLDSTLFHPQGGGQPADRGWLGDLPVEGVTVRGETIVHTVSQPLPIGEVALRVDAGARLLHARLHSAGHLIGQAGEAYGWQPVKAHHWPGEGRITFAGGGALPEASALLERVQRWQAENLPRRMTFADGLRIVGFGDLPGYPCGGTHVVSLSELGSVVITQVKMKKGQMIVSYDVA</sequence>
<dbReference type="PANTHER" id="PTHR43462">
    <property type="entry name" value="ALANYL-TRNA EDITING PROTEIN"/>
    <property type="match status" value="1"/>
</dbReference>
<dbReference type="GO" id="GO:0043039">
    <property type="term" value="P:tRNA aminoacylation"/>
    <property type="evidence" value="ECO:0007669"/>
    <property type="project" value="InterPro"/>
</dbReference>
<evidence type="ECO:0000256" key="3">
    <source>
        <dbReference type="ARBA" id="ARBA00022833"/>
    </source>
</evidence>
<comment type="cofactor">
    <cofactor evidence="1">
        <name>Zn(2+)</name>
        <dbReference type="ChEBI" id="CHEBI:29105"/>
    </cofactor>
</comment>
<reference evidence="5" key="1">
    <citation type="submission" date="2019-11" db="EMBL/GenBank/DDBJ databases">
        <authorList>
            <person name="Feng L."/>
        </authorList>
    </citation>
    <scope>NUCLEOTIDE SEQUENCE</scope>
    <source>
        <strain evidence="5">EMassiliensisLFYP7</strain>
    </source>
</reference>
<dbReference type="SUPFAM" id="SSF55186">
    <property type="entry name" value="ThrRS/AlaRS common domain"/>
    <property type="match status" value="1"/>
</dbReference>
<dbReference type="InterPro" id="IPR009000">
    <property type="entry name" value="Transl_B-barrel_sf"/>
</dbReference>
<gene>
    <name evidence="5" type="ORF">EMLFYP7_00391</name>
</gene>
<evidence type="ECO:0000256" key="2">
    <source>
        <dbReference type="ARBA" id="ARBA00022723"/>
    </source>
</evidence>
<protein>
    <submittedName>
        <fullName evidence="5">Alanyl-tRNA synthetase</fullName>
    </submittedName>
</protein>
<organism evidence="5">
    <name type="scientific">Phytobacter massiliensis</name>
    <dbReference type="NCBI Taxonomy" id="1485952"/>
    <lineage>
        <taxon>Bacteria</taxon>
        <taxon>Pseudomonadati</taxon>
        <taxon>Pseudomonadota</taxon>
        <taxon>Gammaproteobacteria</taxon>
        <taxon>Enterobacterales</taxon>
        <taxon>Enterobacteriaceae</taxon>
        <taxon>Phytobacter</taxon>
    </lineage>
</organism>
<dbReference type="EMBL" id="CACRTZ010000002">
    <property type="protein sequence ID" value="VYT69959.1"/>
    <property type="molecule type" value="Genomic_DNA"/>
</dbReference>
<dbReference type="PANTHER" id="PTHR43462:SF2">
    <property type="entry name" value="THREONYL AND ALANYL TRNA SYNTHETASE SECOND ADDITIONAL DOMAIN-CONTAINING PROTEIN"/>
    <property type="match status" value="1"/>
</dbReference>
<dbReference type="InterPro" id="IPR018163">
    <property type="entry name" value="Thr/Ala-tRNA-synth_IIc_edit"/>
</dbReference>
<dbReference type="InterPro" id="IPR012947">
    <property type="entry name" value="tRNA_SAD"/>
</dbReference>
<feature type="domain" description="Threonyl/alanyl tRNA synthetase SAD" evidence="4">
    <location>
        <begin position="161"/>
        <end position="197"/>
    </location>
</feature>
<dbReference type="RefSeq" id="WP_156564499.1">
    <property type="nucleotide sequence ID" value="NZ_CACRTZ010000002.1"/>
</dbReference>
<dbReference type="Pfam" id="PF07973">
    <property type="entry name" value="tRNA_SAD"/>
    <property type="match status" value="1"/>
</dbReference>
<proteinExistence type="predicted"/>